<feature type="region of interest" description="Disordered" evidence="2">
    <location>
        <begin position="1608"/>
        <end position="1639"/>
    </location>
</feature>
<dbReference type="GO" id="GO:0016251">
    <property type="term" value="F:RNA polymerase II general transcription initiation factor activity"/>
    <property type="evidence" value="ECO:0007669"/>
    <property type="project" value="TreeGrafter"/>
</dbReference>
<comment type="caution">
    <text evidence="3">The sequence shown here is derived from an EMBL/GenBank/DDBJ whole genome shotgun (WGS) entry which is preliminary data.</text>
</comment>
<feature type="region of interest" description="Disordered" evidence="2">
    <location>
        <begin position="1149"/>
        <end position="1171"/>
    </location>
</feature>
<dbReference type="PANTHER" id="PTHR15137:SF9">
    <property type="entry name" value="TRANSCRIPTION INITIATION FACTOR TFIID SUBUNIT 2"/>
    <property type="match status" value="1"/>
</dbReference>
<evidence type="ECO:0000313" key="3">
    <source>
        <dbReference type="EMBL" id="CAB9511471.1"/>
    </source>
</evidence>
<keyword evidence="4" id="KW-1185">Reference proteome</keyword>
<dbReference type="GO" id="GO:0000976">
    <property type="term" value="F:transcription cis-regulatory region binding"/>
    <property type="evidence" value="ECO:0007669"/>
    <property type="project" value="TreeGrafter"/>
</dbReference>
<proteinExistence type="predicted"/>
<sequence length="2010" mass="218343">MPPSPPRPKSPKSSNAPKPRSPANNNNSGGTSLRLNLGGGTKVKAESPKRSTSPKPPSGNSPPSVSPSNSKKRKYTPPSNIPPHLALASFARVHHQSSQLSFVLLANQWACQGESILYITDTAPPLPNTTQLAFHLRGTCHVDSVQVETVGVVPASLPSSSSSPKDNTKKSFFETWKASFDHIDPLEHVLIKPATSYTDQDVIVDKEGNTIKYDADAQCTRGAAGMTTGLRAASIASNMGELRMSIDRPSNSAGRRSNGTASPEEAKRRRQWLTEQWKQDLETTTTLSSSNKAGHDLHQTLAERTEQRRTARLKLVAERLAEASDTEHGRRAFKIRIRYHIALGKQPFHAGGLHILPSSNNLLPPHVYTTAGVFGDHEGSRSWLPCLDSASYKHRSSHQLTILVTAPMREGLQIVGGGEDYGVHETWLHYNNNDNKSDDPSKLAEELLGEEHVKFLTQQQRKINQQVEQQKQQNNAPHVIPPDNDVVMTEAVDAGETTTTIISVDTILATQVWASTSWMPVPGRSLGFAIGPFTVVEDPEYFGLPDLDLDEDEMGGANEPGEEQAKQRRRQLELEREQERIQMARIRGEGIRQAYFAPIYERKEIHRNANTLLLEEAQGGSGMVEFQLYPKTTRQNKLSKGLEDAVTFATAGVPHRALSLMRDILALPAYRTAAYTQIWIPGAVNGGYSSGALHSCPEVLGANSFQGGAIMDAGLLPPVGKRIPYFQGGGRVVQMLQARCAIRGWIMSSLPLGGQDDVGGGYIHSLIESFMMSFYERGHGAFGEGGAKGSMFYTKRYAAGSGLNSSSLDFLPVRNVEESPDVAIGGVMAAVPVEDRNNDQLWRSTSNGTESHTSSMDEFAVRQVLCKDVLEALERGTDKDKHVPMPSMGWLGSHLCLSFLSSNATSSSDLGCGSLELVHATGGLVYRSLKTEMLQRVVEGRAGVANFIRLVRAAFIASHLDDVGEKELKMPSTKKEKRADRNADSNTANAKAKEPEPPIEPPKPRFVVCVQELLKKKGLTHTLFTRALQNLAGRIREALLLGRLVDVEREAIDPRTKKPIVDPEGFPNCYVRGSSPLYLRVGVHVDMIRDSASSSAAANPGGIQLQTYAEPVIPEGGVAYSGPITLRVVENEGQFREFVKDLTPDGSRRDWGTTHLHAPPVTTPKAQTAASGVIEPTAKDKAGTGSAAKGIFSSKITKITHGGGYQAIELIRLTNLTPLLWVRVDPIGLYAGRISVFQPDACLAEQLFHDGDAGAQVEAMRNLAERPLRIQGSVKVTSVYDVKVSELPVRVLGDCLRGSPALHSSLPHTPAVRAQAALAIAQWQNNKAPPSSRVLGVDSWLGMNLLIQYFKERYYDNGIIMPVKFTRIVLRKDEVDAAHEAAAVEGGGPNPNPSQDLSYTYLDTHGDALDRATALEEAEEIGVEEDEECRVRAAVITAIASIRAKDGMTPAPVLKFLETILEAEDSEMSGNVVFPDEDVMSETKSRQTGDMKKNKSHGFDVNALSPFPFVSSSLVADSLLALCYINAFPALITDPATGKPVQSSANHPVSKLMEIALRWLHWELYRSGIRAEAEAETMTGVGANANGTVAACAITALSSLAILRQSTTDPVAEPTQADVQAKAKTSEEEEEASSREKTQWDKLDEVANVKFYQDIYFRNPPVSDLTKAACAQAIACIHCASDRFEKKDGVPSGLLSALEFLLDRIIDPLESTHLKHTLSLLMMDACTGKICSMQRVGLIGGRNELVTSAARFYGGPLGASHGGDSGSACVYSVSPATSPAANAVNDGARRGLRLLSKAGHPKEAAGEPIVVRIARFATKLWRTINGEAVLPEPKGDSPPPRPISPNGVCAYDGHLRCSLLSLWQWLWPNRCLAVLQVQAWKSHEGTKRYKELGAHRVMKITKEEEEAAKWEEAALEGINRLVNVEIERQKWRGEMAVKAYEYKKNSASSGTVVDASAAEQGLGQPLPPIQRDTAFKNGGWISSAAQQRRALALDGGTAVTKLRLTVKGSE</sequence>
<dbReference type="OrthoDB" id="42897at2759"/>
<feature type="region of interest" description="Disordered" evidence="2">
    <location>
        <begin position="1"/>
        <end position="81"/>
    </location>
</feature>
<reference evidence="3" key="1">
    <citation type="submission" date="2020-06" db="EMBL/GenBank/DDBJ databases">
        <authorList>
            <consortium name="Plant Systems Biology data submission"/>
        </authorList>
    </citation>
    <scope>NUCLEOTIDE SEQUENCE</scope>
    <source>
        <strain evidence="3">D6</strain>
    </source>
</reference>
<organism evidence="3 4">
    <name type="scientific">Seminavis robusta</name>
    <dbReference type="NCBI Taxonomy" id="568900"/>
    <lineage>
        <taxon>Eukaryota</taxon>
        <taxon>Sar</taxon>
        <taxon>Stramenopiles</taxon>
        <taxon>Ochrophyta</taxon>
        <taxon>Bacillariophyta</taxon>
        <taxon>Bacillariophyceae</taxon>
        <taxon>Bacillariophycidae</taxon>
        <taxon>Naviculales</taxon>
        <taxon>Naviculaceae</taxon>
        <taxon>Seminavis</taxon>
    </lineage>
</organism>
<name>A0A9N8E2S5_9STRA</name>
<feature type="compositionally biased region" description="Low complexity" evidence="2">
    <location>
        <begin position="11"/>
        <end position="28"/>
    </location>
</feature>
<dbReference type="EMBL" id="CAICTM010000485">
    <property type="protein sequence ID" value="CAB9511471.1"/>
    <property type="molecule type" value="Genomic_DNA"/>
</dbReference>
<gene>
    <name evidence="3" type="ORF">SEMRO_486_G152700.1</name>
</gene>
<keyword evidence="1" id="KW-0175">Coiled coil</keyword>
<feature type="compositionally biased region" description="Basic and acidic residues" evidence="2">
    <location>
        <begin position="966"/>
        <end position="983"/>
    </location>
</feature>
<protein>
    <submittedName>
        <fullName evidence="3">Peptidase family M1</fullName>
    </submittedName>
</protein>
<evidence type="ECO:0000313" key="4">
    <source>
        <dbReference type="Proteomes" id="UP001153069"/>
    </source>
</evidence>
<dbReference type="InterPro" id="IPR037813">
    <property type="entry name" value="TAF2"/>
</dbReference>
<feature type="region of interest" description="Disordered" evidence="2">
    <location>
        <begin position="245"/>
        <end position="270"/>
    </location>
</feature>
<evidence type="ECO:0000256" key="2">
    <source>
        <dbReference type="SAM" id="MobiDB-lite"/>
    </source>
</evidence>
<accession>A0A9N8E2S5</accession>
<dbReference type="GO" id="GO:0006367">
    <property type="term" value="P:transcription initiation at RNA polymerase II promoter"/>
    <property type="evidence" value="ECO:0007669"/>
    <property type="project" value="TreeGrafter"/>
</dbReference>
<feature type="region of interest" description="Disordered" evidence="2">
    <location>
        <begin position="966"/>
        <end position="1001"/>
    </location>
</feature>
<feature type="compositionally biased region" description="Polar residues" evidence="2">
    <location>
        <begin position="248"/>
        <end position="261"/>
    </location>
</feature>
<evidence type="ECO:0000256" key="1">
    <source>
        <dbReference type="SAM" id="Coils"/>
    </source>
</evidence>
<dbReference type="GO" id="GO:0005669">
    <property type="term" value="C:transcription factor TFIID complex"/>
    <property type="evidence" value="ECO:0007669"/>
    <property type="project" value="InterPro"/>
</dbReference>
<feature type="coiled-coil region" evidence="1">
    <location>
        <begin position="562"/>
        <end position="589"/>
    </location>
</feature>
<dbReference type="Proteomes" id="UP001153069">
    <property type="component" value="Unassembled WGS sequence"/>
</dbReference>
<dbReference type="PANTHER" id="PTHR15137">
    <property type="entry name" value="TRANSCRIPTION INITIATION FACTOR TFIID"/>
    <property type="match status" value="1"/>
</dbReference>
<dbReference type="GO" id="GO:0003682">
    <property type="term" value="F:chromatin binding"/>
    <property type="evidence" value="ECO:0007669"/>
    <property type="project" value="TreeGrafter"/>
</dbReference>